<dbReference type="GO" id="GO:0009272">
    <property type="term" value="P:fungal-type cell wall biogenesis"/>
    <property type="evidence" value="ECO:0007669"/>
    <property type="project" value="TreeGrafter"/>
</dbReference>
<feature type="signal peptide" evidence="1">
    <location>
        <begin position="1"/>
        <end position="21"/>
    </location>
</feature>
<dbReference type="PANTHER" id="PTHR31145:SF2">
    <property type="entry name" value="FLAVIN CARRIER PROTEIN 2"/>
    <property type="match status" value="1"/>
</dbReference>
<dbReference type="Proteomes" id="UP001220324">
    <property type="component" value="Unassembled WGS sequence"/>
</dbReference>
<gene>
    <name evidence="3" type="ORF">N7494_008898</name>
</gene>
<feature type="domain" description="ML-like" evidence="2">
    <location>
        <begin position="23"/>
        <end position="140"/>
    </location>
</feature>
<sequence>MRLPLRVSSLWVLLLAELVSAADYITTDALEICQPNSAISVSYFTAQLSRDGELNLAFVGNVGISGKITADIQLLVYGYMAVNETINLCSLGVDSLCPVSSGALDIPQATANISSILSDIPGIGYTVPDLDATIVIYVKK</sequence>
<accession>A0AAD6CNQ7</accession>
<organism evidence="3 4">
    <name type="scientific">Penicillium frequentans</name>
    <dbReference type="NCBI Taxonomy" id="3151616"/>
    <lineage>
        <taxon>Eukaryota</taxon>
        <taxon>Fungi</taxon>
        <taxon>Dikarya</taxon>
        <taxon>Ascomycota</taxon>
        <taxon>Pezizomycotina</taxon>
        <taxon>Eurotiomycetes</taxon>
        <taxon>Eurotiomycetidae</taxon>
        <taxon>Eurotiales</taxon>
        <taxon>Aspergillaceae</taxon>
        <taxon>Penicillium</taxon>
    </lineage>
</organism>
<proteinExistence type="predicted"/>
<evidence type="ECO:0000313" key="3">
    <source>
        <dbReference type="EMBL" id="KAJ5532346.1"/>
    </source>
</evidence>
<reference evidence="3 4" key="1">
    <citation type="journal article" date="2023" name="IMA Fungus">
        <title>Comparative genomic study of the Penicillium genus elucidates a diverse pangenome and 15 lateral gene transfer events.</title>
        <authorList>
            <person name="Petersen C."/>
            <person name="Sorensen T."/>
            <person name="Nielsen M.R."/>
            <person name="Sondergaard T.E."/>
            <person name="Sorensen J.L."/>
            <person name="Fitzpatrick D.A."/>
            <person name="Frisvad J.C."/>
            <person name="Nielsen K.L."/>
        </authorList>
    </citation>
    <scope>NUCLEOTIDE SEQUENCE [LARGE SCALE GENOMIC DNA]</scope>
    <source>
        <strain evidence="3 4">IBT 35679</strain>
    </source>
</reference>
<protein>
    <submittedName>
        <fullName evidence="3">TRP-domain-containing protein</fullName>
    </submittedName>
</protein>
<dbReference type="PANTHER" id="PTHR31145">
    <property type="entry name" value="INTEGRAL MEMBRANE PROTEIN (AFU_ORTHOLOGUE AFUA_7G01610)"/>
    <property type="match status" value="1"/>
</dbReference>
<evidence type="ECO:0000259" key="2">
    <source>
        <dbReference type="SMART" id="SM01320"/>
    </source>
</evidence>
<keyword evidence="1" id="KW-0732">Signal</keyword>
<feature type="chain" id="PRO_5042083040" evidence="1">
    <location>
        <begin position="22"/>
        <end position="140"/>
    </location>
</feature>
<dbReference type="AlphaFoldDB" id="A0AAD6CNQ7"/>
<dbReference type="InterPro" id="IPR040241">
    <property type="entry name" value="TRP_Flc/Pkd2-like"/>
</dbReference>
<name>A0AAD6CNQ7_9EURO</name>
<dbReference type="GO" id="GO:0055085">
    <property type="term" value="P:transmembrane transport"/>
    <property type="evidence" value="ECO:0007669"/>
    <property type="project" value="TreeGrafter"/>
</dbReference>
<comment type="caution">
    <text evidence="3">The sequence shown here is derived from an EMBL/GenBank/DDBJ whole genome shotgun (WGS) entry which is preliminary data.</text>
</comment>
<dbReference type="InterPro" id="IPR032800">
    <property type="entry name" value="TRP_N"/>
</dbReference>
<dbReference type="GO" id="GO:0016020">
    <property type="term" value="C:membrane"/>
    <property type="evidence" value="ECO:0007669"/>
    <property type="project" value="TreeGrafter"/>
</dbReference>
<evidence type="ECO:0000256" key="1">
    <source>
        <dbReference type="SAM" id="SignalP"/>
    </source>
</evidence>
<evidence type="ECO:0000313" key="4">
    <source>
        <dbReference type="Proteomes" id="UP001220324"/>
    </source>
</evidence>
<keyword evidence="4" id="KW-1185">Reference proteome</keyword>
<dbReference type="EMBL" id="JAQIZZ010000007">
    <property type="protein sequence ID" value="KAJ5532346.1"/>
    <property type="molecule type" value="Genomic_DNA"/>
</dbReference>
<dbReference type="Pfam" id="PF14558">
    <property type="entry name" value="TRP_N"/>
    <property type="match status" value="1"/>
</dbReference>
<dbReference type="SMART" id="SM01320">
    <property type="entry name" value="TRP_N"/>
    <property type="match status" value="1"/>
</dbReference>